<dbReference type="CDD" id="cd16148">
    <property type="entry name" value="sulfatase_like"/>
    <property type="match status" value="1"/>
</dbReference>
<dbReference type="GO" id="GO:0016740">
    <property type="term" value="F:transferase activity"/>
    <property type="evidence" value="ECO:0007669"/>
    <property type="project" value="UniProtKB-KW"/>
</dbReference>
<dbReference type="EMBL" id="WNCL01000007">
    <property type="protein sequence ID" value="MTU42731.1"/>
    <property type="molecule type" value="Genomic_DNA"/>
</dbReference>
<dbReference type="InterPro" id="IPR052701">
    <property type="entry name" value="GAG_Ulvan_Degrading_Sulfatases"/>
</dbReference>
<dbReference type="Pfam" id="PF00884">
    <property type="entry name" value="Sulfatase"/>
    <property type="match status" value="1"/>
</dbReference>
<dbReference type="Gene3D" id="3.40.720.10">
    <property type="entry name" value="Alkaline Phosphatase, subunit A"/>
    <property type="match status" value="1"/>
</dbReference>
<keyword evidence="3" id="KW-0378">Hydrolase</keyword>
<dbReference type="AlphaFoldDB" id="A0A6I3S1A0"/>
<name>A0A6I3S1A0_9BURK</name>
<reference evidence="3 4" key="1">
    <citation type="journal article" date="2019" name="Nat. Med.">
        <title>A library of human gut bacterial isolates paired with longitudinal multiomics data enables mechanistic microbiome research.</title>
        <authorList>
            <person name="Poyet M."/>
            <person name="Groussin M."/>
            <person name="Gibbons S.M."/>
            <person name="Avila-Pacheco J."/>
            <person name="Jiang X."/>
            <person name="Kearney S.M."/>
            <person name="Perrotta A.R."/>
            <person name="Berdy B."/>
            <person name="Zhao S."/>
            <person name="Lieberman T.D."/>
            <person name="Swanson P.K."/>
            <person name="Smith M."/>
            <person name="Roesemann S."/>
            <person name="Alexander J.E."/>
            <person name="Rich S.A."/>
            <person name="Livny J."/>
            <person name="Vlamakis H."/>
            <person name="Clish C."/>
            <person name="Bullock K."/>
            <person name="Deik A."/>
            <person name="Scott J."/>
            <person name="Pierce K.A."/>
            <person name="Xavier R.J."/>
            <person name="Alm E.J."/>
        </authorList>
    </citation>
    <scope>NUCLEOTIDE SEQUENCE [LARGE SCALE GENOMIC DNA]</scope>
    <source>
        <strain evidence="3 4">BIOML-A2</strain>
    </source>
</reference>
<gene>
    <name evidence="3" type="ORF">GMD42_03645</name>
</gene>
<dbReference type="InterPro" id="IPR024588">
    <property type="entry name" value="YejM_N"/>
</dbReference>
<dbReference type="InterPro" id="IPR017850">
    <property type="entry name" value="Alkaline_phosphatase_core_sf"/>
</dbReference>
<dbReference type="GO" id="GO:0016787">
    <property type="term" value="F:hydrolase activity"/>
    <property type="evidence" value="ECO:0007669"/>
    <property type="project" value="UniProtKB-KW"/>
</dbReference>
<proteinExistence type="predicted"/>
<evidence type="ECO:0000313" key="4">
    <source>
        <dbReference type="Proteomes" id="UP000462362"/>
    </source>
</evidence>
<dbReference type="InterPro" id="IPR012159">
    <property type="entry name" value="YejM-like"/>
</dbReference>
<dbReference type="PANTHER" id="PTHR43751:SF3">
    <property type="entry name" value="SULFATASE N-TERMINAL DOMAIN-CONTAINING PROTEIN"/>
    <property type="match status" value="1"/>
</dbReference>
<protein>
    <submittedName>
        <fullName evidence="3">Sulfatase-like hydrolase/transferase</fullName>
    </submittedName>
</protein>
<sequence>MKKDSNLFNFAFVTINALLLGLGSLCLGLRSIFSAGVLAGWDKGQLLIFSSYTFGLFTLIALVLGSIFLAYPLLRKNKKLLFGITIFLDWIFLIYLAADAFIYPLYRTHLNFAMIQMTFLGGGRIVSFSLPMIFEIAAWILGLGLLSWIFTFISFKLATFKKLSLTALVLVLAGFCCSNLCYSWGFANFNTRLVSVFDKIPLARPLRMNTQLQKLGLIDKKAIDARKVSLDEHGKLNYPLNPLVCKPSKDYNILFLFVDTLRYDMLTEEVMPNTWKFALKNSRFNNHYSNGNNTRHGIFSLFTGLPGNYWTGSLSSGTPGILLIALQKRGYEIGIFAGAPLNMPEFHKSIFAGISNLPIYPRGKGAVDSDAFAVEDFEKWQSSLKPGSRFFSFIFFDSVHAYSFPKESKYEVFKPYWGSINHMELNNSFDPAPYLARYKNSVRYADNLIQKVLDYLEEKHLLDETIVVISSDHGDEFNDNKLNFWGHGGNFTDAQIKVPLVIHWPGKKPANIEYMTSHLDLVPTLLPEVLGCENPTEDYSVGMSIWKEAGRRNWVYSKGWSRDAFVEPNRIVLINAAGALEFLDKTYRPSKDKTIPAYIPEVLKENSRYLK</sequence>
<evidence type="ECO:0000259" key="2">
    <source>
        <dbReference type="Pfam" id="PF11893"/>
    </source>
</evidence>
<dbReference type="Proteomes" id="UP000462362">
    <property type="component" value="Unassembled WGS sequence"/>
</dbReference>
<dbReference type="SUPFAM" id="SSF53649">
    <property type="entry name" value="Alkaline phosphatase-like"/>
    <property type="match status" value="1"/>
</dbReference>
<dbReference type="PIRSF" id="PIRSF004950">
    <property type="entry name" value="Mmb_sulf_HI0842"/>
    <property type="match status" value="1"/>
</dbReference>
<dbReference type="PANTHER" id="PTHR43751">
    <property type="entry name" value="SULFATASE"/>
    <property type="match status" value="1"/>
</dbReference>
<evidence type="ECO:0000259" key="1">
    <source>
        <dbReference type="Pfam" id="PF00884"/>
    </source>
</evidence>
<dbReference type="Pfam" id="PF11893">
    <property type="entry name" value="DUF3413"/>
    <property type="match status" value="1"/>
</dbReference>
<comment type="caution">
    <text evidence="3">The sequence shown here is derived from an EMBL/GenBank/DDBJ whole genome shotgun (WGS) entry which is preliminary data.</text>
</comment>
<dbReference type="InterPro" id="IPR000917">
    <property type="entry name" value="Sulfatase_N"/>
</dbReference>
<feature type="domain" description="Sulfatase N-terminal" evidence="1">
    <location>
        <begin position="252"/>
        <end position="526"/>
    </location>
</feature>
<evidence type="ECO:0000313" key="3">
    <source>
        <dbReference type="EMBL" id="MTU42731.1"/>
    </source>
</evidence>
<dbReference type="RefSeq" id="WP_008811145.1">
    <property type="nucleotide sequence ID" value="NZ_CALXOM010000033.1"/>
</dbReference>
<accession>A0A6I3S1A0</accession>
<organism evidence="3 4">
    <name type="scientific">Parasutterella excrementihominis</name>
    <dbReference type="NCBI Taxonomy" id="487175"/>
    <lineage>
        <taxon>Bacteria</taxon>
        <taxon>Pseudomonadati</taxon>
        <taxon>Pseudomonadota</taxon>
        <taxon>Betaproteobacteria</taxon>
        <taxon>Burkholderiales</taxon>
        <taxon>Sutterellaceae</taxon>
        <taxon>Parasutterella</taxon>
    </lineage>
</organism>
<feature type="domain" description="Inner membrane protein YejM N-terminal" evidence="2">
    <location>
        <begin position="12"/>
        <end position="245"/>
    </location>
</feature>
<keyword evidence="3" id="KW-0808">Transferase</keyword>